<comment type="caution">
    <text evidence="1">The sequence shown here is derived from an EMBL/GenBank/DDBJ whole genome shotgun (WGS) entry which is preliminary data.</text>
</comment>
<reference evidence="1 2" key="1">
    <citation type="journal article" date="2019" name="Nat. Ecol. Evol.">
        <title>Megaphylogeny resolves global patterns of mushroom evolution.</title>
        <authorList>
            <person name="Varga T."/>
            <person name="Krizsan K."/>
            <person name="Foldi C."/>
            <person name="Dima B."/>
            <person name="Sanchez-Garcia M."/>
            <person name="Sanchez-Ramirez S."/>
            <person name="Szollosi G.J."/>
            <person name="Szarkandi J.G."/>
            <person name="Papp V."/>
            <person name="Albert L."/>
            <person name="Andreopoulos W."/>
            <person name="Angelini C."/>
            <person name="Antonin V."/>
            <person name="Barry K.W."/>
            <person name="Bougher N.L."/>
            <person name="Buchanan P."/>
            <person name="Buyck B."/>
            <person name="Bense V."/>
            <person name="Catcheside P."/>
            <person name="Chovatia M."/>
            <person name="Cooper J."/>
            <person name="Damon W."/>
            <person name="Desjardin D."/>
            <person name="Finy P."/>
            <person name="Geml J."/>
            <person name="Haridas S."/>
            <person name="Hughes K."/>
            <person name="Justo A."/>
            <person name="Karasinski D."/>
            <person name="Kautmanova I."/>
            <person name="Kiss B."/>
            <person name="Kocsube S."/>
            <person name="Kotiranta H."/>
            <person name="LaButti K.M."/>
            <person name="Lechner B.E."/>
            <person name="Liimatainen K."/>
            <person name="Lipzen A."/>
            <person name="Lukacs Z."/>
            <person name="Mihaltcheva S."/>
            <person name="Morgado L.N."/>
            <person name="Niskanen T."/>
            <person name="Noordeloos M.E."/>
            <person name="Ohm R.A."/>
            <person name="Ortiz-Santana B."/>
            <person name="Ovrebo C."/>
            <person name="Racz N."/>
            <person name="Riley R."/>
            <person name="Savchenko A."/>
            <person name="Shiryaev A."/>
            <person name="Soop K."/>
            <person name="Spirin V."/>
            <person name="Szebenyi C."/>
            <person name="Tomsovsky M."/>
            <person name="Tulloss R.E."/>
            <person name="Uehling J."/>
            <person name="Grigoriev I.V."/>
            <person name="Vagvolgyi C."/>
            <person name="Papp T."/>
            <person name="Martin F.M."/>
            <person name="Miettinen O."/>
            <person name="Hibbett D.S."/>
            <person name="Nagy L.G."/>
        </authorList>
    </citation>
    <scope>NUCLEOTIDE SEQUENCE [LARGE SCALE GENOMIC DNA]</scope>
    <source>
        <strain evidence="1 2">FP101781</strain>
    </source>
</reference>
<keyword evidence="2" id="KW-1185">Reference proteome</keyword>
<name>A0A4Y7SL50_COPMI</name>
<protein>
    <submittedName>
        <fullName evidence="1">Uncharacterized protein</fullName>
    </submittedName>
</protein>
<sequence length="249" mass="28336">MWTRDASSAPVEASFLNQSRVGAWHSSILLVSSESTVGVSLDSLPESNLYGGSVPNNPNWKSGVAVSRLRILQRNREAIQVDMTAFKKGIKMRELPSEGLWKEQEGDGRAVHRMEGQWMEQEGDERAVHGTEGWWTEREGDERAVYRKRMRVKERAYGVQKGWYMLRKLIWEGGETEWVYDAFLRFGMVQYSFQGWCQIKEVKLTGTQWVLDFKVHSGSAPSHVPFMCGIGGVEPGLDNIVTIHNEVEL</sequence>
<evidence type="ECO:0000313" key="2">
    <source>
        <dbReference type="Proteomes" id="UP000298030"/>
    </source>
</evidence>
<dbReference type="EMBL" id="QPFP01000088">
    <property type="protein sequence ID" value="TEB22613.1"/>
    <property type="molecule type" value="Genomic_DNA"/>
</dbReference>
<organism evidence="1 2">
    <name type="scientific">Coprinellus micaceus</name>
    <name type="common">Glistening ink-cap mushroom</name>
    <name type="synonym">Coprinus micaceus</name>
    <dbReference type="NCBI Taxonomy" id="71717"/>
    <lineage>
        <taxon>Eukaryota</taxon>
        <taxon>Fungi</taxon>
        <taxon>Dikarya</taxon>
        <taxon>Basidiomycota</taxon>
        <taxon>Agaricomycotina</taxon>
        <taxon>Agaricomycetes</taxon>
        <taxon>Agaricomycetidae</taxon>
        <taxon>Agaricales</taxon>
        <taxon>Agaricineae</taxon>
        <taxon>Psathyrellaceae</taxon>
        <taxon>Coprinellus</taxon>
    </lineage>
</organism>
<dbReference type="Proteomes" id="UP000298030">
    <property type="component" value="Unassembled WGS sequence"/>
</dbReference>
<evidence type="ECO:0000313" key="1">
    <source>
        <dbReference type="EMBL" id="TEB22613.1"/>
    </source>
</evidence>
<gene>
    <name evidence="1" type="ORF">FA13DRAFT_1715924</name>
</gene>
<proteinExistence type="predicted"/>
<dbReference type="AlphaFoldDB" id="A0A4Y7SL50"/>
<accession>A0A4Y7SL50</accession>